<evidence type="ECO:0000313" key="2">
    <source>
        <dbReference type="Proteomes" id="UP000063965"/>
    </source>
</evidence>
<proteinExistence type="predicted"/>
<name>A0ABN4HPL0_9COXI</name>
<evidence type="ECO:0000313" key="1">
    <source>
        <dbReference type="EMBL" id="AKQ33637.1"/>
    </source>
</evidence>
<gene>
    <name evidence="1" type="ORF">CleRT_08650</name>
</gene>
<accession>A0ABN4HPL0</accession>
<protein>
    <submittedName>
        <fullName evidence="1">Uncharacterized protein</fullName>
    </submittedName>
</protein>
<reference evidence="1 2" key="1">
    <citation type="journal article" date="2015" name="Genome Biol. Evol.">
        <title>Distinctive Genome Reduction Rates Revealed by Genomic Analyses of Two Coxiella-Like Endosymbionts in Ticks.</title>
        <authorList>
            <person name="Gottlieb Y."/>
            <person name="Lalzar I."/>
            <person name="Klasson L."/>
        </authorList>
    </citation>
    <scope>NUCLEOTIDE SEQUENCE [LARGE SCALE GENOMIC DNA]</scope>
    <source>
        <strain evidence="1 2">CRt</strain>
    </source>
</reference>
<dbReference type="EMBL" id="CP011126">
    <property type="protein sequence ID" value="AKQ33637.1"/>
    <property type="molecule type" value="Genomic_DNA"/>
</dbReference>
<organism evidence="1 2">
    <name type="scientific">Candidatus Coxiella mudrowiae</name>
    <dbReference type="NCBI Taxonomy" id="2054173"/>
    <lineage>
        <taxon>Bacteria</taxon>
        <taxon>Pseudomonadati</taxon>
        <taxon>Pseudomonadota</taxon>
        <taxon>Gammaproteobacteria</taxon>
        <taxon>Legionellales</taxon>
        <taxon>Coxiellaceae</taxon>
        <taxon>Coxiella</taxon>
    </lineage>
</organism>
<dbReference type="Proteomes" id="UP000063965">
    <property type="component" value="Chromosome"/>
</dbReference>
<keyword evidence="2" id="KW-1185">Reference proteome</keyword>
<dbReference type="RefSeq" id="WP_048875241.1">
    <property type="nucleotide sequence ID" value="NZ_CP011126.1"/>
</dbReference>
<sequence>MMYETIFSRGQEACQKTDADYKDLTVITGAITIISWNKYCLRLSDEDQLRVEKTDIEEGTVILFQWLRRFLINNSHLENIRRTIHIGC</sequence>